<evidence type="ECO:0000256" key="2">
    <source>
        <dbReference type="ARBA" id="ARBA00022505"/>
    </source>
</evidence>
<dbReference type="FunFam" id="3.40.190.10:FF:000035">
    <property type="entry name" value="Molybdate ABC transporter substrate-binding protein"/>
    <property type="match status" value="1"/>
</dbReference>
<sequence length="262" mass="27642">MFRRSFLVSVAAAVAVSAISLLPARAEDKVLNVFAAASMKGSLDKVAALYEKKAGVKVSISFAASSALAKQIEAAAPADVFISADMKWMNYLVEKGAVKKEEVVKLLGNRLVLVAAKDSTISLKIEKEFPLAKALGEDGHLAMGEVKSVPAGKYGKESLEFYGVWKDVESRVAGADNVRAALQLVTRGEAPLGIVYETDAKAEQGVKVVDTFGEDSHTPIVYPVAPVAASTKAEAKDFLSFLNGAEAQAVFKQAGFTVLTGS</sequence>
<dbReference type="InterPro" id="IPR005950">
    <property type="entry name" value="ModA"/>
</dbReference>
<dbReference type="PANTHER" id="PTHR30632">
    <property type="entry name" value="MOLYBDATE-BINDING PERIPLASMIC PROTEIN"/>
    <property type="match status" value="1"/>
</dbReference>
<feature type="binding site" evidence="6">
    <location>
        <position position="151"/>
    </location>
    <ligand>
        <name>molybdate</name>
        <dbReference type="ChEBI" id="CHEBI:36264"/>
    </ligand>
</feature>
<evidence type="ECO:0000256" key="3">
    <source>
        <dbReference type="ARBA" id="ARBA00022723"/>
    </source>
</evidence>
<dbReference type="GO" id="GO:0015689">
    <property type="term" value="P:molybdate ion transport"/>
    <property type="evidence" value="ECO:0007669"/>
    <property type="project" value="InterPro"/>
</dbReference>
<dbReference type="GO" id="GO:0030288">
    <property type="term" value="C:outer membrane-bounded periplasmic space"/>
    <property type="evidence" value="ECO:0007669"/>
    <property type="project" value="TreeGrafter"/>
</dbReference>
<dbReference type="GO" id="GO:0046872">
    <property type="term" value="F:metal ion binding"/>
    <property type="evidence" value="ECO:0007669"/>
    <property type="project" value="UniProtKB-KW"/>
</dbReference>
<evidence type="ECO:0000256" key="7">
    <source>
        <dbReference type="SAM" id="SignalP"/>
    </source>
</evidence>
<evidence type="ECO:0000313" key="8">
    <source>
        <dbReference type="EMBL" id="MBL0370780.1"/>
    </source>
</evidence>
<dbReference type="GO" id="GO:1901359">
    <property type="term" value="F:tungstate binding"/>
    <property type="evidence" value="ECO:0007669"/>
    <property type="project" value="UniProtKB-ARBA"/>
</dbReference>
<dbReference type="NCBIfam" id="TIGR01256">
    <property type="entry name" value="modA"/>
    <property type="match status" value="1"/>
</dbReference>
<comment type="caution">
    <text evidence="8">The sequence shown here is derived from an EMBL/GenBank/DDBJ whole genome shotgun (WGS) entry which is preliminary data.</text>
</comment>
<dbReference type="Proteomes" id="UP000633219">
    <property type="component" value="Unassembled WGS sequence"/>
</dbReference>
<dbReference type="Gene3D" id="3.40.190.10">
    <property type="entry name" value="Periplasmic binding protein-like II"/>
    <property type="match status" value="2"/>
</dbReference>
<dbReference type="PANTHER" id="PTHR30632:SF17">
    <property type="entry name" value="MOLYBDATE-BINDING PROTEIN MODA"/>
    <property type="match status" value="1"/>
</dbReference>
<evidence type="ECO:0000256" key="1">
    <source>
        <dbReference type="ARBA" id="ARBA00009175"/>
    </source>
</evidence>
<evidence type="ECO:0000313" key="9">
    <source>
        <dbReference type="Proteomes" id="UP000633219"/>
    </source>
</evidence>
<dbReference type="Pfam" id="PF13531">
    <property type="entry name" value="SBP_bac_11"/>
    <property type="match status" value="1"/>
</dbReference>
<reference evidence="8" key="1">
    <citation type="submission" date="2021-01" db="EMBL/GenBank/DDBJ databases">
        <title>Rhizobium sp. strain KVB221 16S ribosomal RNA gene Genome sequencing and assembly.</title>
        <authorList>
            <person name="Kang M."/>
        </authorList>
    </citation>
    <scope>NUCLEOTIDE SEQUENCE</scope>
    <source>
        <strain evidence="8">KVB221</strain>
    </source>
</reference>
<keyword evidence="3 6" id="KW-0479">Metal-binding</keyword>
<accession>A0A936YIF4</accession>
<comment type="subunit">
    <text evidence="5">The complex is composed of two ATP-binding proteins (ModC), two transmembrane proteins (ModB) and a solute-binding protein (ModA).</text>
</comment>
<dbReference type="RefSeq" id="WP_201652233.1">
    <property type="nucleotide sequence ID" value="NZ_JAEQNC010000001.1"/>
</dbReference>
<feature type="binding site" evidence="6">
    <location>
        <position position="196"/>
    </location>
    <ligand>
        <name>molybdate</name>
        <dbReference type="ChEBI" id="CHEBI:36264"/>
    </ligand>
</feature>
<comment type="similarity">
    <text evidence="1">Belongs to the bacterial solute-binding protein ModA family.</text>
</comment>
<keyword evidence="4 7" id="KW-0732">Signal</keyword>
<gene>
    <name evidence="8" type="primary">modA</name>
    <name evidence="8" type="ORF">JJB09_01950</name>
</gene>
<feature type="binding site" evidence="6">
    <location>
        <position position="178"/>
    </location>
    <ligand>
        <name>molybdate</name>
        <dbReference type="ChEBI" id="CHEBI:36264"/>
    </ligand>
</feature>
<evidence type="ECO:0000256" key="5">
    <source>
        <dbReference type="ARBA" id="ARBA00062515"/>
    </source>
</evidence>
<evidence type="ECO:0000256" key="4">
    <source>
        <dbReference type="ARBA" id="ARBA00022729"/>
    </source>
</evidence>
<proteinExistence type="inferred from homology"/>
<keyword evidence="2 6" id="KW-0500">Molybdenum</keyword>
<feature type="binding site" evidence="6">
    <location>
        <position position="38"/>
    </location>
    <ligand>
        <name>molybdate</name>
        <dbReference type="ChEBI" id="CHEBI:36264"/>
    </ligand>
</feature>
<feature type="signal peptide" evidence="7">
    <location>
        <begin position="1"/>
        <end position="26"/>
    </location>
</feature>
<protein>
    <submittedName>
        <fullName evidence="8">Molybdate ABC transporter substrate-binding protein</fullName>
    </submittedName>
</protein>
<evidence type="ECO:0000256" key="6">
    <source>
        <dbReference type="PIRSR" id="PIRSR004846-1"/>
    </source>
</evidence>
<organism evidence="8 9">
    <name type="scientific">Rhizobium setariae</name>
    <dbReference type="NCBI Taxonomy" id="2801340"/>
    <lineage>
        <taxon>Bacteria</taxon>
        <taxon>Pseudomonadati</taxon>
        <taxon>Pseudomonadota</taxon>
        <taxon>Alphaproteobacteria</taxon>
        <taxon>Hyphomicrobiales</taxon>
        <taxon>Rhizobiaceae</taxon>
        <taxon>Rhizobium/Agrobacterium group</taxon>
        <taxon>Rhizobium</taxon>
    </lineage>
</organism>
<dbReference type="CDD" id="cd13536">
    <property type="entry name" value="PBP2_EcModA"/>
    <property type="match status" value="1"/>
</dbReference>
<dbReference type="PIRSF" id="PIRSF004846">
    <property type="entry name" value="ModA"/>
    <property type="match status" value="1"/>
</dbReference>
<dbReference type="GO" id="GO:0030973">
    <property type="term" value="F:molybdate ion binding"/>
    <property type="evidence" value="ECO:0007669"/>
    <property type="project" value="TreeGrafter"/>
</dbReference>
<dbReference type="EMBL" id="JAEQNC010000001">
    <property type="protein sequence ID" value="MBL0370780.1"/>
    <property type="molecule type" value="Genomic_DNA"/>
</dbReference>
<feature type="chain" id="PRO_5037897246" evidence="7">
    <location>
        <begin position="27"/>
        <end position="262"/>
    </location>
</feature>
<name>A0A936YIF4_9HYPH</name>
<dbReference type="AlphaFoldDB" id="A0A936YIF4"/>
<feature type="binding site" evidence="6">
    <location>
        <position position="65"/>
    </location>
    <ligand>
        <name>molybdate</name>
        <dbReference type="ChEBI" id="CHEBI:36264"/>
    </ligand>
</feature>
<keyword evidence="9" id="KW-1185">Reference proteome</keyword>
<dbReference type="InterPro" id="IPR050682">
    <property type="entry name" value="ModA/WtpA"/>
</dbReference>
<dbReference type="SUPFAM" id="SSF53850">
    <property type="entry name" value="Periplasmic binding protein-like II"/>
    <property type="match status" value="1"/>
</dbReference>